<dbReference type="InterPro" id="IPR001455">
    <property type="entry name" value="TusA-like"/>
</dbReference>
<evidence type="ECO:0000259" key="2">
    <source>
        <dbReference type="Pfam" id="PF01206"/>
    </source>
</evidence>
<organism evidence="3 4">
    <name type="scientific">Psychracetigena formicireducens</name>
    <dbReference type="NCBI Taxonomy" id="2986056"/>
    <lineage>
        <taxon>Bacteria</taxon>
        <taxon>Bacillati</taxon>
        <taxon>Candidatus Lithacetigenota</taxon>
        <taxon>Candidatus Psychracetigena</taxon>
    </lineage>
</organism>
<dbReference type="InterPro" id="IPR036868">
    <property type="entry name" value="TusA-like_sf"/>
</dbReference>
<evidence type="ECO:0000313" key="3">
    <source>
        <dbReference type="EMBL" id="MBT9145820.1"/>
    </source>
</evidence>
<name>A0A9E2BHR7_PSYF1</name>
<dbReference type="SUPFAM" id="SSF64307">
    <property type="entry name" value="SirA-like"/>
    <property type="match status" value="1"/>
</dbReference>
<gene>
    <name evidence="3" type="primary">tusA</name>
    <name evidence="3" type="ORF">DDT42_01697</name>
</gene>
<dbReference type="EMBL" id="QLTW01000184">
    <property type="protein sequence ID" value="MBT9145820.1"/>
    <property type="molecule type" value="Genomic_DNA"/>
</dbReference>
<dbReference type="EC" id="2.8.1.-" evidence="3"/>
<keyword evidence="3" id="KW-0808">Transferase</keyword>
<comment type="similarity">
    <text evidence="1">Belongs to the sulfur carrier protein TusA family.</text>
</comment>
<accession>A0A9E2BHR7</accession>
<dbReference type="AlphaFoldDB" id="A0A9E2BHR7"/>
<protein>
    <submittedName>
        <fullName evidence="3">Sulfurtransferase TusA</fullName>
        <ecNumber evidence="3">2.8.1.-</ecNumber>
    </submittedName>
</protein>
<evidence type="ECO:0000313" key="4">
    <source>
        <dbReference type="Proteomes" id="UP000811545"/>
    </source>
</evidence>
<comment type="caution">
    <text evidence="3">The sequence shown here is derived from an EMBL/GenBank/DDBJ whole genome shotgun (WGS) entry which is preliminary data.</text>
</comment>
<evidence type="ECO:0000256" key="1">
    <source>
        <dbReference type="ARBA" id="ARBA00008984"/>
    </source>
</evidence>
<dbReference type="PANTHER" id="PTHR33279">
    <property type="entry name" value="SULFUR CARRIER PROTEIN YEDF-RELATED"/>
    <property type="match status" value="1"/>
</dbReference>
<feature type="domain" description="UPF0033" evidence="2">
    <location>
        <begin position="4"/>
        <end position="70"/>
    </location>
</feature>
<dbReference type="GO" id="GO:0016740">
    <property type="term" value="F:transferase activity"/>
    <property type="evidence" value="ECO:0007669"/>
    <property type="project" value="UniProtKB-KW"/>
</dbReference>
<dbReference type="PANTHER" id="PTHR33279:SF6">
    <property type="entry name" value="SULFUR CARRIER PROTEIN YEDF-RELATED"/>
    <property type="match status" value="1"/>
</dbReference>
<reference evidence="3 4" key="1">
    <citation type="journal article" date="2021" name="bioRxiv">
        <title>Unique metabolic strategies in Hadean analogues reveal hints for primordial physiology.</title>
        <authorList>
            <person name="Nobu M.K."/>
            <person name="Nakai R."/>
            <person name="Tamazawa S."/>
            <person name="Mori H."/>
            <person name="Toyoda A."/>
            <person name="Ijiri A."/>
            <person name="Suzuki S."/>
            <person name="Kurokawa K."/>
            <person name="Kamagata Y."/>
            <person name="Tamaki H."/>
        </authorList>
    </citation>
    <scope>NUCLEOTIDE SEQUENCE [LARGE SCALE GENOMIC DNA]</scope>
    <source>
        <strain evidence="3">BS525</strain>
    </source>
</reference>
<dbReference type="Pfam" id="PF01206">
    <property type="entry name" value="TusA"/>
    <property type="match status" value="1"/>
</dbReference>
<dbReference type="Gene3D" id="3.30.110.40">
    <property type="entry name" value="TusA-like domain"/>
    <property type="match status" value="1"/>
</dbReference>
<sequence length="72" mass="8339">MVEKLDVRGLSCPRPVMLVSEKMHQFKGVELEVLVDTDAAVENIIRLAKREGWKVVTILQQDDEYQLVLMKR</sequence>
<proteinExistence type="inferred from homology"/>
<dbReference type="Proteomes" id="UP000811545">
    <property type="component" value="Unassembled WGS sequence"/>
</dbReference>